<accession>A0A4Y1ZJD0</accession>
<dbReference type="InterPro" id="IPR047960">
    <property type="entry name" value="Transpos_IS1380"/>
</dbReference>
<dbReference type="AlphaFoldDB" id="A0A4Y1ZJD0"/>
<name>A0A4Y1ZJD0_9BACL</name>
<comment type="caution">
    <text evidence="2">The sequence shown here is derived from an EMBL/GenBank/DDBJ whole genome shotgun (WGS) entry which is preliminary data.</text>
</comment>
<dbReference type="SUPFAM" id="SSF53098">
    <property type="entry name" value="Ribonuclease H-like"/>
    <property type="match status" value="1"/>
</dbReference>
<evidence type="ECO:0000313" key="2">
    <source>
        <dbReference type="EMBL" id="GAY79139.1"/>
    </source>
</evidence>
<evidence type="ECO:0000259" key="1">
    <source>
        <dbReference type="Pfam" id="PF13701"/>
    </source>
</evidence>
<dbReference type="InterPro" id="IPR025668">
    <property type="entry name" value="Tnp_DDE_dom"/>
</dbReference>
<gene>
    <name evidence="2" type="ORF">NBRC111894_4693</name>
</gene>
<organism evidence="2 3">
    <name type="scientific">Sporolactobacillus inulinus</name>
    <dbReference type="NCBI Taxonomy" id="2078"/>
    <lineage>
        <taxon>Bacteria</taxon>
        <taxon>Bacillati</taxon>
        <taxon>Bacillota</taxon>
        <taxon>Bacilli</taxon>
        <taxon>Bacillales</taxon>
        <taxon>Sporolactobacillaceae</taxon>
        <taxon>Sporolactobacillus</taxon>
    </lineage>
</organism>
<reference evidence="2 3" key="1">
    <citation type="submission" date="2017-11" db="EMBL/GenBank/DDBJ databases">
        <title>Draft Genome Sequence of Sporolactobacillus inulinus NBRC 111894 Isolated from Koso, a Japanese Sugar-Vegetable Fermented Beverage.</title>
        <authorList>
            <person name="Chiou T.Y."/>
            <person name="Oshima K."/>
            <person name="Suda W."/>
            <person name="Hattori M."/>
            <person name="Takahashi T."/>
        </authorList>
    </citation>
    <scope>NUCLEOTIDE SEQUENCE [LARGE SCALE GENOMIC DNA]</scope>
    <source>
        <strain evidence="2 3">NBRC111894</strain>
    </source>
</reference>
<protein>
    <submittedName>
        <fullName evidence="2">Transposase</fullName>
    </submittedName>
</protein>
<proteinExistence type="predicted"/>
<sequence>MMTTLSQITLDFNRKIKLSNNGGELSSDGGQLIFKEFDEKIGFSKTLARHLVLNDSRKDPDYSNEQLLRQKIYQLLAGYSKDDAADSLIHDPVFTQVVESPTLASQPTLSRFYYRFDQNTLDQLAVANQKLLDKVHRYRKSRTLIIDLDSTHVDTYGKQESSDYNAHYGTIGFHPLVAFDGATGDFLKAKLRPGNRYTSHGVADFVRPILEHYNEHFPETTPFLRGDSGFATPELYELCEKESVYYAIRLKSNAILQRMAEELHPNDASTGETQCYYEEIAYQAKSWDKPRKVIVQSVRPANELFFTHTFIVTNLVECFSPKQVVLTYQKRGTMENYIKEAKSGFSLDQLSSHKFEINESRLMLSLIAYNLTNWMRTLTFPEGQKNMQIETIRTRIVKVASKLVRSGRSLYFKLSSSFVYQDFLWKVLGRIQELKIE</sequence>
<evidence type="ECO:0000313" key="3">
    <source>
        <dbReference type="Proteomes" id="UP000319716"/>
    </source>
</evidence>
<dbReference type="EMBL" id="BEXB01000101">
    <property type="protein sequence ID" value="GAY79139.1"/>
    <property type="molecule type" value="Genomic_DNA"/>
</dbReference>
<feature type="domain" description="Transposase DDE" evidence="1">
    <location>
        <begin position="10"/>
        <end position="435"/>
    </location>
</feature>
<dbReference type="Proteomes" id="UP000319716">
    <property type="component" value="Unassembled WGS sequence"/>
</dbReference>
<dbReference type="NCBIfam" id="NF033539">
    <property type="entry name" value="transpos_IS1380"/>
    <property type="match status" value="1"/>
</dbReference>
<dbReference type="Pfam" id="PF13701">
    <property type="entry name" value="DDE_Tnp_1_4"/>
    <property type="match status" value="1"/>
</dbReference>
<dbReference type="InterPro" id="IPR012337">
    <property type="entry name" value="RNaseH-like_sf"/>
</dbReference>